<sequence length="129" mass="14139">MRDRREEPVRRAPGALEAEVLAVLGNSAGPLSPSEVQARLRGDLAYTTVVTILTRLHDKGIASREKHGRSFRYHAIDDEAGMAARKMAKVLDGEPDRGSVLARFVTRLSKSDEATLRALLHGDGEDHAR</sequence>
<evidence type="ECO:0000256" key="4">
    <source>
        <dbReference type="ARBA" id="ARBA00023163"/>
    </source>
</evidence>
<name>A0ABW5FKH9_9PSEU</name>
<keyword evidence="4" id="KW-0804">Transcription</keyword>
<keyword evidence="6" id="KW-1185">Reference proteome</keyword>
<comment type="caution">
    <text evidence="5">The sequence shown here is derived from an EMBL/GenBank/DDBJ whole genome shotgun (WGS) entry which is preliminary data.</text>
</comment>
<accession>A0ABW5FKH9</accession>
<protein>
    <submittedName>
        <fullName evidence="5">BlaI/MecI/CopY family transcriptional regulator</fullName>
    </submittedName>
</protein>
<comment type="similarity">
    <text evidence="1">Belongs to the BlaI transcriptional regulatory family.</text>
</comment>
<dbReference type="InterPro" id="IPR036388">
    <property type="entry name" value="WH-like_DNA-bd_sf"/>
</dbReference>
<dbReference type="InterPro" id="IPR005650">
    <property type="entry name" value="BlaI_family"/>
</dbReference>
<dbReference type="Gene3D" id="1.10.10.10">
    <property type="entry name" value="Winged helix-like DNA-binding domain superfamily/Winged helix DNA-binding domain"/>
    <property type="match status" value="1"/>
</dbReference>
<evidence type="ECO:0000256" key="1">
    <source>
        <dbReference type="ARBA" id="ARBA00011046"/>
    </source>
</evidence>
<dbReference type="EMBL" id="JBHUKR010000004">
    <property type="protein sequence ID" value="MFD2415441.1"/>
    <property type="molecule type" value="Genomic_DNA"/>
</dbReference>
<dbReference type="SUPFAM" id="SSF46785">
    <property type="entry name" value="Winged helix' DNA-binding domain"/>
    <property type="match status" value="1"/>
</dbReference>
<evidence type="ECO:0000313" key="6">
    <source>
        <dbReference type="Proteomes" id="UP001597417"/>
    </source>
</evidence>
<gene>
    <name evidence="5" type="ORF">ACFSXZ_03765</name>
</gene>
<proteinExistence type="inferred from homology"/>
<keyword evidence="2" id="KW-0805">Transcription regulation</keyword>
<dbReference type="InterPro" id="IPR036390">
    <property type="entry name" value="WH_DNA-bd_sf"/>
</dbReference>
<dbReference type="RefSeq" id="WP_378261239.1">
    <property type="nucleotide sequence ID" value="NZ_JBHUKR010000004.1"/>
</dbReference>
<evidence type="ECO:0000256" key="3">
    <source>
        <dbReference type="ARBA" id="ARBA00023125"/>
    </source>
</evidence>
<evidence type="ECO:0000256" key="2">
    <source>
        <dbReference type="ARBA" id="ARBA00023015"/>
    </source>
</evidence>
<dbReference type="Proteomes" id="UP001597417">
    <property type="component" value="Unassembled WGS sequence"/>
</dbReference>
<evidence type="ECO:0000313" key="5">
    <source>
        <dbReference type="EMBL" id="MFD2415441.1"/>
    </source>
</evidence>
<keyword evidence="3" id="KW-0238">DNA-binding</keyword>
<reference evidence="6" key="1">
    <citation type="journal article" date="2019" name="Int. J. Syst. Evol. Microbiol.">
        <title>The Global Catalogue of Microorganisms (GCM) 10K type strain sequencing project: providing services to taxonomists for standard genome sequencing and annotation.</title>
        <authorList>
            <consortium name="The Broad Institute Genomics Platform"/>
            <consortium name="The Broad Institute Genome Sequencing Center for Infectious Disease"/>
            <person name="Wu L."/>
            <person name="Ma J."/>
        </authorList>
    </citation>
    <scope>NUCLEOTIDE SEQUENCE [LARGE SCALE GENOMIC DNA]</scope>
    <source>
        <strain evidence="6">CGMCC 4.7645</strain>
    </source>
</reference>
<dbReference type="Pfam" id="PF03965">
    <property type="entry name" value="Penicillinase_R"/>
    <property type="match status" value="1"/>
</dbReference>
<organism evidence="5 6">
    <name type="scientific">Amycolatopsis pigmentata</name>
    <dbReference type="NCBI Taxonomy" id="450801"/>
    <lineage>
        <taxon>Bacteria</taxon>
        <taxon>Bacillati</taxon>
        <taxon>Actinomycetota</taxon>
        <taxon>Actinomycetes</taxon>
        <taxon>Pseudonocardiales</taxon>
        <taxon>Pseudonocardiaceae</taxon>
        <taxon>Amycolatopsis</taxon>
    </lineage>
</organism>